<keyword evidence="2" id="KW-0479">Metal-binding</keyword>
<proteinExistence type="predicted"/>
<dbReference type="Gene3D" id="3.40.50.1000">
    <property type="entry name" value="HAD superfamily/HAD-like"/>
    <property type="match status" value="1"/>
</dbReference>
<dbReference type="EMBL" id="RBLJ01000002">
    <property type="protein sequence ID" value="RKS60046.1"/>
    <property type="molecule type" value="Genomic_DNA"/>
</dbReference>
<evidence type="ECO:0000256" key="2">
    <source>
        <dbReference type="ARBA" id="ARBA00022723"/>
    </source>
</evidence>
<evidence type="ECO:0000256" key="4">
    <source>
        <dbReference type="ARBA" id="ARBA00022842"/>
    </source>
</evidence>
<dbReference type="SUPFAM" id="SSF56784">
    <property type="entry name" value="HAD-like"/>
    <property type="match status" value="1"/>
</dbReference>
<sequence>MHFYRPLAPVSAMTFDLDDTLYDNRPVLDKAEEKVLNFVRQYSPKFSHLDYQDLYVFREAILEQHPDIYHDMTLLRWQSVELMFCHYGFSREDACRGADEIMAYFAHWRSQINVPEATHQTLAVLAERIPLVAITNGNAEPAACGLARYFKFVLKAGPDGRSKPYSDMYCLAADRLSLPLGRILHVGDDLNTDVEGALRSGMQACWMNTENKKLLQVAESRLLPHIEISDLASLTALI</sequence>
<dbReference type="NCBIfam" id="NF008018">
    <property type="entry name" value="PRK10748.1"/>
    <property type="match status" value="1"/>
</dbReference>
<evidence type="ECO:0000313" key="6">
    <source>
        <dbReference type="Proteomes" id="UP000280955"/>
    </source>
</evidence>
<organism evidence="5 6">
    <name type="scientific">Photorhabdus asymbiotica</name>
    <dbReference type="NCBI Taxonomy" id="291112"/>
    <lineage>
        <taxon>Bacteria</taxon>
        <taxon>Pseudomonadati</taxon>
        <taxon>Pseudomonadota</taxon>
        <taxon>Gammaproteobacteria</taxon>
        <taxon>Enterobacterales</taxon>
        <taxon>Morganellaceae</taxon>
        <taxon>Photorhabdus</taxon>
    </lineage>
</organism>
<keyword evidence="3 5" id="KW-0378">Hydrolase</keyword>
<dbReference type="GO" id="GO:0016787">
    <property type="term" value="F:hydrolase activity"/>
    <property type="evidence" value="ECO:0007669"/>
    <property type="project" value="UniProtKB-KW"/>
</dbReference>
<name>A0ABX9SPU1_9GAMM</name>
<keyword evidence="4" id="KW-0460">Magnesium</keyword>
<comment type="cofactor">
    <cofactor evidence="1">
        <name>Mg(2+)</name>
        <dbReference type="ChEBI" id="CHEBI:18420"/>
    </cofactor>
</comment>
<comment type="caution">
    <text evidence="5">The sequence shown here is derived from an EMBL/GenBank/DDBJ whole genome shotgun (WGS) entry which is preliminary data.</text>
</comment>
<accession>A0ABX9SPU1</accession>
<reference evidence="5 6" key="1">
    <citation type="submission" date="2018-10" db="EMBL/GenBank/DDBJ databases">
        <title>Genomic Encyclopedia of Archaeal and Bacterial Type Strains, Phase II (KMG-II): from individual species to whole genera.</title>
        <authorList>
            <person name="Goeker M."/>
        </authorList>
    </citation>
    <scope>NUCLEOTIDE SEQUENCE [LARGE SCALE GENOMIC DNA]</scope>
    <source>
        <strain evidence="5 6">DSM 15149</strain>
    </source>
</reference>
<evidence type="ECO:0000313" key="5">
    <source>
        <dbReference type="EMBL" id="RKS60046.1"/>
    </source>
</evidence>
<dbReference type="Pfam" id="PF00702">
    <property type="entry name" value="Hydrolase"/>
    <property type="match status" value="1"/>
</dbReference>
<dbReference type="PANTHER" id="PTHR46470">
    <property type="entry name" value="N-ACYLNEURAMINATE-9-PHOSPHATASE"/>
    <property type="match status" value="1"/>
</dbReference>
<dbReference type="SFLD" id="SFLDS00003">
    <property type="entry name" value="Haloacid_Dehalogenase"/>
    <property type="match status" value="1"/>
</dbReference>
<dbReference type="InterPro" id="IPR006439">
    <property type="entry name" value="HAD-SF_hydro_IA"/>
</dbReference>
<dbReference type="Proteomes" id="UP000280955">
    <property type="component" value="Unassembled WGS sequence"/>
</dbReference>
<protein>
    <submittedName>
        <fullName evidence="5">Hydrolase of the HAD superfamily</fullName>
    </submittedName>
</protein>
<dbReference type="InterPro" id="IPR036412">
    <property type="entry name" value="HAD-like_sf"/>
</dbReference>
<gene>
    <name evidence="5" type="ORF">BDD30_2162</name>
</gene>
<dbReference type="InterPro" id="IPR023214">
    <property type="entry name" value="HAD_sf"/>
</dbReference>
<dbReference type="NCBIfam" id="TIGR01549">
    <property type="entry name" value="HAD-SF-IA-v1"/>
    <property type="match status" value="1"/>
</dbReference>
<dbReference type="Gene3D" id="1.20.120.1600">
    <property type="match status" value="1"/>
</dbReference>
<dbReference type="SFLD" id="SFLDG01129">
    <property type="entry name" value="C1.5:_HAD__Beta-PGM__Phosphata"/>
    <property type="match status" value="1"/>
</dbReference>
<dbReference type="InterPro" id="IPR051400">
    <property type="entry name" value="HAD-like_hydrolase"/>
</dbReference>
<evidence type="ECO:0000256" key="1">
    <source>
        <dbReference type="ARBA" id="ARBA00001946"/>
    </source>
</evidence>
<dbReference type="RefSeq" id="WP_015836193.1">
    <property type="nucleotide sequence ID" value="NC_012962.1"/>
</dbReference>
<keyword evidence="6" id="KW-1185">Reference proteome</keyword>
<dbReference type="PANTHER" id="PTHR46470:SF4">
    <property type="entry name" value="5-AMINO-6-(5-PHOSPHO-D-RIBITYLAMINO)URACIL PHOSPHATASE YIGB"/>
    <property type="match status" value="1"/>
</dbReference>
<evidence type="ECO:0000256" key="3">
    <source>
        <dbReference type="ARBA" id="ARBA00022801"/>
    </source>
</evidence>